<dbReference type="STRING" id="4781.A0A0P1AER0"/>
<dbReference type="GeneID" id="36404133"/>
<dbReference type="NCBIfam" id="TIGR00756">
    <property type="entry name" value="PPR"/>
    <property type="match status" value="1"/>
</dbReference>
<dbReference type="AlphaFoldDB" id="A0A0P1AER0"/>
<keyword evidence="4" id="KW-1185">Reference proteome</keyword>
<evidence type="ECO:0000256" key="1">
    <source>
        <dbReference type="ARBA" id="ARBA00007626"/>
    </source>
</evidence>
<dbReference type="PANTHER" id="PTHR47874:SF4">
    <property type="entry name" value="EXPRESSED PROTEIN"/>
    <property type="match status" value="1"/>
</dbReference>
<dbReference type="GO" id="GO:0003729">
    <property type="term" value="F:mRNA binding"/>
    <property type="evidence" value="ECO:0007669"/>
    <property type="project" value="InterPro"/>
</dbReference>
<dbReference type="Proteomes" id="UP000054928">
    <property type="component" value="Unassembled WGS sequence"/>
</dbReference>
<accession>A0A0P1AER0</accession>
<dbReference type="Pfam" id="PF13041">
    <property type="entry name" value="PPR_2"/>
    <property type="match status" value="1"/>
</dbReference>
<dbReference type="OMA" id="CEREGDW"/>
<dbReference type="OrthoDB" id="185373at2759"/>
<evidence type="ECO:0000313" key="3">
    <source>
        <dbReference type="EMBL" id="CEG39013.1"/>
    </source>
</evidence>
<feature type="repeat" description="PPR" evidence="2">
    <location>
        <begin position="358"/>
        <end position="388"/>
    </location>
</feature>
<dbReference type="InterPro" id="IPR011990">
    <property type="entry name" value="TPR-like_helical_dom_sf"/>
</dbReference>
<dbReference type="InterPro" id="IPR002885">
    <property type="entry name" value="PPR_rpt"/>
</dbReference>
<comment type="similarity">
    <text evidence="1">Belongs to the PPR family. P subfamily.</text>
</comment>
<organism evidence="3 4">
    <name type="scientific">Plasmopara halstedii</name>
    <name type="common">Downy mildew of sunflower</name>
    <dbReference type="NCBI Taxonomy" id="4781"/>
    <lineage>
        <taxon>Eukaryota</taxon>
        <taxon>Sar</taxon>
        <taxon>Stramenopiles</taxon>
        <taxon>Oomycota</taxon>
        <taxon>Peronosporomycetes</taxon>
        <taxon>Peronosporales</taxon>
        <taxon>Peronosporaceae</taxon>
        <taxon>Plasmopara</taxon>
    </lineage>
</organism>
<evidence type="ECO:0000313" key="4">
    <source>
        <dbReference type="Proteomes" id="UP000054928"/>
    </source>
</evidence>
<reference evidence="4" key="1">
    <citation type="submission" date="2014-09" db="EMBL/GenBank/DDBJ databases">
        <authorList>
            <person name="Sharma Rahul"/>
            <person name="Thines Marco"/>
        </authorList>
    </citation>
    <scope>NUCLEOTIDE SEQUENCE [LARGE SCALE GENOMIC DNA]</scope>
</reference>
<dbReference type="PROSITE" id="PS51257">
    <property type="entry name" value="PROKAR_LIPOPROTEIN"/>
    <property type="match status" value="1"/>
</dbReference>
<dbReference type="RefSeq" id="XP_024575382.1">
    <property type="nucleotide sequence ID" value="XM_024724513.1"/>
</dbReference>
<proteinExistence type="inferred from homology"/>
<dbReference type="Gene3D" id="1.25.40.10">
    <property type="entry name" value="Tetratricopeptide repeat domain"/>
    <property type="match status" value="3"/>
</dbReference>
<evidence type="ECO:0000256" key="2">
    <source>
        <dbReference type="PROSITE-ProRule" id="PRU00708"/>
    </source>
</evidence>
<dbReference type="EMBL" id="CCYD01000349">
    <property type="protein sequence ID" value="CEG39013.1"/>
    <property type="molecule type" value="Genomic_DNA"/>
</dbReference>
<sequence>MHPFVRPTQRLLCRVAVRATHWHSHPPLWTASCTLSTQSARTSTTHMDGAEHNGGAHWTADVETHHQSRKSTNSGNSFNLLSAHPLLDERQVSADDVAIRKRQVATKNRHSRKKRNNCRADMDRVSFRALLTESMRNNRTSAQLRKHMDEFPMMDINWSDQELVMIVCALIRINRSEMALELLRSQIEERHFAAINLENRDRVNRVAAASARMGNVTVALGVLEIAKHLKLQPDVITYTSAIHACARGGRSDPNARTYGAMILAYARLERWDEILNLLNSIPYKDDAHKKEVFTCAIISCSRNRQHYYASRLFELLLVDGVYPGDNVCNAVLSSCARISDLTLLHRIFKLVENHANPSIYSYNCMISAYGNVCNMEKALEVFQNMQKDVNVSPDIVTFNSLLLAAVRSRKVNMFSFILSQMAEVGIEWDAYTLNTLLEGCSLNGDVDLAKQFWSFATQRKQIGSDVSSMVKHNVNVDRGHYETMMAVLHAAKQHKAIVDLWQRDKLCRRRAKSSKALNFLICACKGLQDDKTATAIVAEFVARGHPLSSISHHHMLEVYLAADDFNAASAHFNEMMKSDGLVSTFSFTALVKYLAGKGHHSNVLKIFDMYSEACDFPSKRQNPLLHYPADAIYMLAMRSAVHSEDHEAVLAIYGRLPAITSMAVRAEVLKLAVSSCEREGDWRTAVTMYDEVTGMLDEGTNVELYKHVVKIVASAGEYDRALDVGGGQWYRVNRPDQRWEHEKSSELV</sequence>
<name>A0A0P1AER0_PLAHL</name>
<protein>
    <submittedName>
        <fullName evidence="3">FOG: PPR repeat</fullName>
    </submittedName>
</protein>
<dbReference type="Pfam" id="PF01535">
    <property type="entry name" value="PPR"/>
    <property type="match status" value="2"/>
</dbReference>
<dbReference type="PROSITE" id="PS51375">
    <property type="entry name" value="PPR"/>
    <property type="match status" value="1"/>
</dbReference>
<dbReference type="PANTHER" id="PTHR47874">
    <property type="entry name" value="EXPRESSED PROTEIN"/>
    <property type="match status" value="1"/>
</dbReference>
<dbReference type="InterPro" id="IPR044179">
    <property type="entry name" value="PPR5-like"/>
</dbReference>